<gene>
    <name evidence="5" type="primary">recX</name>
    <name evidence="8" type="ORF">C4F51_12260</name>
</gene>
<evidence type="ECO:0000256" key="2">
    <source>
        <dbReference type="ARBA" id="ARBA00009695"/>
    </source>
</evidence>
<organism evidence="8 9">
    <name type="scientific">Cellvibrio polysaccharolyticus</name>
    <dbReference type="NCBI Taxonomy" id="2082724"/>
    <lineage>
        <taxon>Bacteria</taxon>
        <taxon>Pseudomonadati</taxon>
        <taxon>Pseudomonadota</taxon>
        <taxon>Gammaproteobacteria</taxon>
        <taxon>Cellvibrionales</taxon>
        <taxon>Cellvibrionaceae</taxon>
        <taxon>Cellvibrio</taxon>
    </lineage>
</organism>
<comment type="function">
    <text evidence="5">Modulates RecA activity.</text>
</comment>
<dbReference type="HAMAP" id="MF_01114">
    <property type="entry name" value="RecX"/>
    <property type="match status" value="1"/>
</dbReference>
<dbReference type="InterPro" id="IPR053925">
    <property type="entry name" value="RecX_HTH_3rd"/>
</dbReference>
<keyword evidence="4 5" id="KW-0963">Cytoplasm</keyword>
<name>A0A928YW88_9GAMM</name>
<dbReference type="Gene3D" id="1.10.10.10">
    <property type="entry name" value="Winged helix-like DNA-binding domain superfamily/Winged helix DNA-binding domain"/>
    <property type="match status" value="3"/>
</dbReference>
<evidence type="ECO:0000256" key="5">
    <source>
        <dbReference type="HAMAP-Rule" id="MF_01114"/>
    </source>
</evidence>
<comment type="similarity">
    <text evidence="2 5">Belongs to the RecX family.</text>
</comment>
<dbReference type="EMBL" id="PRDL01000001">
    <property type="protein sequence ID" value="MBE8717958.1"/>
    <property type="molecule type" value="Genomic_DNA"/>
</dbReference>
<dbReference type="Proteomes" id="UP000652567">
    <property type="component" value="Unassembled WGS sequence"/>
</dbReference>
<protein>
    <recommendedName>
        <fullName evidence="3 5">Regulatory protein RecX</fullName>
    </recommendedName>
</protein>
<dbReference type="InterPro" id="IPR053924">
    <property type="entry name" value="RecX_HTH_2nd"/>
</dbReference>
<dbReference type="Pfam" id="PF02631">
    <property type="entry name" value="RecX_HTH2"/>
    <property type="match status" value="1"/>
</dbReference>
<evidence type="ECO:0000256" key="3">
    <source>
        <dbReference type="ARBA" id="ARBA00018111"/>
    </source>
</evidence>
<dbReference type="Pfam" id="PF21981">
    <property type="entry name" value="RecX_HTH3"/>
    <property type="match status" value="1"/>
</dbReference>
<evidence type="ECO:0000259" key="6">
    <source>
        <dbReference type="Pfam" id="PF02631"/>
    </source>
</evidence>
<dbReference type="PANTHER" id="PTHR33602:SF1">
    <property type="entry name" value="REGULATORY PROTEIN RECX FAMILY PROTEIN"/>
    <property type="match status" value="1"/>
</dbReference>
<accession>A0A928YW88</accession>
<dbReference type="AlphaFoldDB" id="A0A928YW88"/>
<evidence type="ECO:0000256" key="4">
    <source>
        <dbReference type="ARBA" id="ARBA00022490"/>
    </source>
</evidence>
<evidence type="ECO:0000313" key="8">
    <source>
        <dbReference type="EMBL" id="MBE8717958.1"/>
    </source>
</evidence>
<keyword evidence="9" id="KW-1185">Reference proteome</keyword>
<dbReference type="InterPro" id="IPR036388">
    <property type="entry name" value="WH-like_DNA-bd_sf"/>
</dbReference>
<evidence type="ECO:0000313" key="9">
    <source>
        <dbReference type="Proteomes" id="UP000652567"/>
    </source>
</evidence>
<dbReference type="GO" id="GO:0006282">
    <property type="term" value="P:regulation of DNA repair"/>
    <property type="evidence" value="ECO:0007669"/>
    <property type="project" value="UniProtKB-UniRule"/>
</dbReference>
<dbReference type="InterPro" id="IPR003783">
    <property type="entry name" value="Regulatory_RecX"/>
</dbReference>
<feature type="domain" description="RecX second three-helical" evidence="6">
    <location>
        <begin position="53"/>
        <end position="93"/>
    </location>
</feature>
<reference evidence="8" key="1">
    <citation type="submission" date="2018-07" db="EMBL/GenBank/DDBJ databases">
        <title>Genome assembly of strain Ka43.</title>
        <authorList>
            <person name="Kukolya J."/>
            <person name="Nagy I."/>
            <person name="Horvath B."/>
            <person name="Toth A."/>
        </authorList>
    </citation>
    <scope>NUCLEOTIDE SEQUENCE</scope>
    <source>
        <strain evidence="8">KB43</strain>
    </source>
</reference>
<evidence type="ECO:0000256" key="1">
    <source>
        <dbReference type="ARBA" id="ARBA00004496"/>
    </source>
</evidence>
<feature type="domain" description="RecX third three-helical" evidence="7">
    <location>
        <begin position="99"/>
        <end position="144"/>
    </location>
</feature>
<proteinExistence type="inferred from homology"/>
<dbReference type="GO" id="GO:0005737">
    <property type="term" value="C:cytoplasm"/>
    <property type="evidence" value="ECO:0007669"/>
    <property type="project" value="UniProtKB-SubCell"/>
</dbReference>
<comment type="caution">
    <text evidence="8">The sequence shown here is derived from an EMBL/GenBank/DDBJ whole genome shotgun (WGS) entry which is preliminary data.</text>
</comment>
<evidence type="ECO:0000259" key="7">
    <source>
        <dbReference type="Pfam" id="PF21981"/>
    </source>
</evidence>
<dbReference type="PANTHER" id="PTHR33602">
    <property type="entry name" value="REGULATORY PROTEIN RECX FAMILY PROTEIN"/>
    <property type="match status" value="1"/>
</dbReference>
<comment type="subcellular location">
    <subcellularLocation>
        <location evidence="1 5">Cytoplasm</location>
    </subcellularLocation>
</comment>
<sequence length="149" mass="17229">MVNISVLRMAAMNLLAMREHSRAELHKKLSQRFDNHPGVDDALNQLAADGLQSDSRFAEAFTRMRFRQGKGPRRVTQELSERGITGSLAQTALWEQELDWFDLCLNTRARRFGEQAPTDLKEKARQIRFLQYRGFDSEQIRYALDGQSQ</sequence>